<keyword evidence="1" id="KW-0472">Membrane</keyword>
<keyword evidence="1" id="KW-1133">Transmembrane helix</keyword>
<dbReference type="KEGG" id="lfp:Y981_02235"/>
<protein>
    <submittedName>
        <fullName evidence="2">Uncharacterized protein</fullName>
    </submittedName>
</protein>
<name>A0A059XX31_9BACT</name>
<dbReference type="AlphaFoldDB" id="A0A059XX31"/>
<evidence type="ECO:0000313" key="2">
    <source>
        <dbReference type="EMBL" id="AIA31473.1"/>
    </source>
</evidence>
<reference evidence="3" key="1">
    <citation type="submission" date="2014-02" db="EMBL/GenBank/DDBJ databases">
        <title>Complete genome sequence and comparative genomic analysis of the nitrogen-fixing bacterium Leptospirillum ferriphilum YSK.</title>
        <authorList>
            <person name="Guo X."/>
            <person name="Yin H."/>
            <person name="Liang Y."/>
            <person name="Hu Q."/>
            <person name="Ma L."/>
            <person name="Xiao Y."/>
            <person name="Zhang X."/>
            <person name="Qiu G."/>
            <person name="Liu X."/>
        </authorList>
    </citation>
    <scope>NUCLEOTIDE SEQUENCE [LARGE SCALE GENOMIC DNA]</scope>
    <source>
        <strain evidence="3">YSK</strain>
    </source>
</reference>
<evidence type="ECO:0000313" key="3">
    <source>
        <dbReference type="Proteomes" id="UP000027059"/>
    </source>
</evidence>
<keyword evidence="3" id="KW-1185">Reference proteome</keyword>
<accession>A0A059XX31</accession>
<proteinExistence type="predicted"/>
<reference evidence="2 3" key="2">
    <citation type="journal article" date="2015" name="Biomed. Res. Int.">
        <title>Effects of Arsenite Resistance on the Growth and Functional Gene Expression of Leptospirillum ferriphilum and Acidithiobacillus thiooxidans in Pure Culture and Coculture.</title>
        <authorList>
            <person name="Jiang H."/>
            <person name="Liang Y."/>
            <person name="Yin H."/>
            <person name="Xiao Y."/>
            <person name="Guo X."/>
            <person name="Xu Y."/>
            <person name="Hu Q."/>
            <person name="Liu H."/>
            <person name="Liu X."/>
        </authorList>
    </citation>
    <scope>NUCLEOTIDE SEQUENCE [LARGE SCALE GENOMIC DNA]</scope>
    <source>
        <strain evidence="2 3">YSK</strain>
    </source>
</reference>
<dbReference type="EMBL" id="CP007243">
    <property type="protein sequence ID" value="AIA31473.1"/>
    <property type="molecule type" value="Genomic_DNA"/>
</dbReference>
<dbReference type="HOGENOM" id="CLU_2494087_0_0_0"/>
<feature type="transmembrane region" description="Helical" evidence="1">
    <location>
        <begin position="37"/>
        <end position="54"/>
    </location>
</feature>
<keyword evidence="1" id="KW-0812">Transmembrane</keyword>
<evidence type="ECO:0000256" key="1">
    <source>
        <dbReference type="SAM" id="Phobius"/>
    </source>
</evidence>
<organism evidence="2 3">
    <name type="scientific">Leptospirillum ferriphilum YSK</name>
    <dbReference type="NCBI Taxonomy" id="1441628"/>
    <lineage>
        <taxon>Bacteria</taxon>
        <taxon>Pseudomonadati</taxon>
        <taxon>Nitrospirota</taxon>
        <taxon>Nitrospiria</taxon>
        <taxon>Nitrospirales</taxon>
        <taxon>Nitrospiraceae</taxon>
        <taxon>Leptospirillum</taxon>
    </lineage>
</organism>
<dbReference type="Proteomes" id="UP000027059">
    <property type="component" value="Chromosome"/>
</dbReference>
<sequence>MYVLFKKRNNIEAGVRFDFSEDFALSRKNGGVMRSEIGGGVILFISGVISFFSFRRWKRESDRMARCFCQVFREDSAKSLERFGCQ</sequence>
<gene>
    <name evidence="2" type="ORF">Y981_02235</name>
</gene>